<sequence length="67" mass="7892">MAQTRNILLLSANPRNTSQLRLAEEMRDIKEGLRLSENRHLFTINTTEAIRPRDIRRLISCTYRINP</sequence>
<proteinExistence type="predicted"/>
<accession>A0A9E3LS05</accession>
<comment type="caution">
    <text evidence="1">The sequence shown here is derived from an EMBL/GenBank/DDBJ whole genome shotgun (WGS) entry which is preliminary data.</text>
</comment>
<organism evidence="1 2">
    <name type="scientific">Pelatocladus maniniholoensis HA4357-MV3</name>
    <dbReference type="NCBI Taxonomy" id="1117104"/>
    <lineage>
        <taxon>Bacteria</taxon>
        <taxon>Bacillati</taxon>
        <taxon>Cyanobacteriota</taxon>
        <taxon>Cyanophyceae</taxon>
        <taxon>Nostocales</taxon>
        <taxon>Nostocaceae</taxon>
        <taxon>Pelatocladus</taxon>
    </lineage>
</organism>
<protein>
    <submittedName>
        <fullName evidence="1">Uncharacterized protein</fullName>
    </submittedName>
</protein>
<reference evidence="1" key="2">
    <citation type="journal article" date="2022" name="Microbiol. Resour. Announc.">
        <title>Metagenome Sequencing to Explore Phylogenomics of Terrestrial Cyanobacteria.</title>
        <authorList>
            <person name="Ward R.D."/>
            <person name="Stajich J.E."/>
            <person name="Johansen J.R."/>
            <person name="Huntemann M."/>
            <person name="Clum A."/>
            <person name="Foster B."/>
            <person name="Foster B."/>
            <person name="Roux S."/>
            <person name="Palaniappan K."/>
            <person name="Varghese N."/>
            <person name="Mukherjee S."/>
            <person name="Reddy T.B.K."/>
            <person name="Daum C."/>
            <person name="Copeland A."/>
            <person name="Chen I.A."/>
            <person name="Ivanova N.N."/>
            <person name="Kyrpides N.C."/>
            <person name="Shapiro N."/>
            <person name="Eloe-Fadrosh E.A."/>
            <person name="Pietrasiak N."/>
        </authorList>
    </citation>
    <scope>NUCLEOTIDE SEQUENCE</scope>
    <source>
        <strain evidence="1">HA4357-MV3</strain>
    </source>
</reference>
<reference evidence="1" key="1">
    <citation type="submission" date="2021-05" db="EMBL/GenBank/DDBJ databases">
        <authorList>
            <person name="Pietrasiak N."/>
            <person name="Ward R."/>
            <person name="Stajich J.E."/>
            <person name="Kurbessoian T."/>
        </authorList>
    </citation>
    <scope>NUCLEOTIDE SEQUENCE</scope>
    <source>
        <strain evidence="1">HA4357-MV3</strain>
    </source>
</reference>
<dbReference type="EMBL" id="JAHHHW010000011">
    <property type="protein sequence ID" value="MBW4430410.1"/>
    <property type="molecule type" value="Genomic_DNA"/>
</dbReference>
<evidence type="ECO:0000313" key="2">
    <source>
        <dbReference type="Proteomes" id="UP000813215"/>
    </source>
</evidence>
<dbReference type="Proteomes" id="UP000813215">
    <property type="component" value="Unassembled WGS sequence"/>
</dbReference>
<evidence type="ECO:0000313" key="1">
    <source>
        <dbReference type="EMBL" id="MBW4430410.1"/>
    </source>
</evidence>
<gene>
    <name evidence="1" type="ORF">KME28_01210</name>
</gene>
<name>A0A9E3LS05_9NOST</name>
<dbReference type="AlphaFoldDB" id="A0A9E3LS05"/>